<dbReference type="Proteomes" id="UP001286313">
    <property type="component" value="Unassembled WGS sequence"/>
</dbReference>
<accession>A0AAE1G6T6</accession>
<proteinExistence type="predicted"/>
<comment type="caution">
    <text evidence="1">The sequence shown here is derived from an EMBL/GenBank/DDBJ whole genome shotgun (WGS) entry which is preliminary data.</text>
</comment>
<dbReference type="AlphaFoldDB" id="A0AAE1G6T6"/>
<dbReference type="EMBL" id="JAWQEG010000726">
    <property type="protein sequence ID" value="KAK3886111.1"/>
    <property type="molecule type" value="Genomic_DNA"/>
</dbReference>
<organism evidence="1 2">
    <name type="scientific">Petrolisthes cinctipes</name>
    <name type="common">Flat porcelain crab</name>
    <dbReference type="NCBI Taxonomy" id="88211"/>
    <lineage>
        <taxon>Eukaryota</taxon>
        <taxon>Metazoa</taxon>
        <taxon>Ecdysozoa</taxon>
        <taxon>Arthropoda</taxon>
        <taxon>Crustacea</taxon>
        <taxon>Multicrustacea</taxon>
        <taxon>Malacostraca</taxon>
        <taxon>Eumalacostraca</taxon>
        <taxon>Eucarida</taxon>
        <taxon>Decapoda</taxon>
        <taxon>Pleocyemata</taxon>
        <taxon>Anomura</taxon>
        <taxon>Galatheoidea</taxon>
        <taxon>Porcellanidae</taxon>
        <taxon>Petrolisthes</taxon>
    </lineage>
</organism>
<reference evidence="1" key="1">
    <citation type="submission" date="2023-10" db="EMBL/GenBank/DDBJ databases">
        <title>Genome assemblies of two species of porcelain crab, Petrolisthes cinctipes and Petrolisthes manimaculis (Anomura: Porcellanidae).</title>
        <authorList>
            <person name="Angst P."/>
        </authorList>
    </citation>
    <scope>NUCLEOTIDE SEQUENCE</scope>
    <source>
        <strain evidence="1">PB745_01</strain>
        <tissue evidence="1">Gill</tissue>
    </source>
</reference>
<name>A0AAE1G6T6_PETCI</name>
<keyword evidence="2" id="KW-1185">Reference proteome</keyword>
<evidence type="ECO:0000313" key="1">
    <source>
        <dbReference type="EMBL" id="KAK3886111.1"/>
    </source>
</evidence>
<evidence type="ECO:0000313" key="2">
    <source>
        <dbReference type="Proteomes" id="UP001286313"/>
    </source>
</evidence>
<protein>
    <submittedName>
        <fullName evidence="1">Uncharacterized protein</fullName>
    </submittedName>
</protein>
<gene>
    <name evidence="1" type="ORF">Pcinc_009688</name>
</gene>
<sequence length="110" mass="12889">MVVDLEHRQVWWWTWNTDGWTGMVVDLEHRWLDRCGGGPGTQMAGQVWWWTWNTDGWTGMVVDLGHKMAGQVWWWTWNTDGWTGMVVDLGHRWLDRYGGGPGTQMAGQVW</sequence>